<dbReference type="SMART" id="SM00842">
    <property type="entry name" value="FtsA"/>
    <property type="match status" value="1"/>
</dbReference>
<dbReference type="Gene3D" id="3.30.420.40">
    <property type="match status" value="2"/>
</dbReference>
<reference evidence="2 3" key="1">
    <citation type="submission" date="2015-11" db="EMBL/GenBank/DDBJ databases">
        <title>Genomic analysis of 38 Legionella species identifies large and diverse effector repertoires.</title>
        <authorList>
            <person name="Burstein D."/>
            <person name="Amaro F."/>
            <person name="Zusman T."/>
            <person name="Lifshitz Z."/>
            <person name="Cohen O."/>
            <person name="Gilbert J.A."/>
            <person name="Pupko T."/>
            <person name="Shuman H.A."/>
            <person name="Segal G."/>
        </authorList>
    </citation>
    <scope>NUCLEOTIDE SEQUENCE [LARGE SCALE GENOMIC DNA]</scope>
    <source>
        <strain evidence="2 3">PX-1-G2-E2</strain>
    </source>
</reference>
<dbReference type="SUPFAM" id="SSF53067">
    <property type="entry name" value="Actin-like ATPase domain"/>
    <property type="match status" value="1"/>
</dbReference>
<dbReference type="EMBL" id="LNYL01000042">
    <property type="protein sequence ID" value="KTD26001.1"/>
    <property type="molecule type" value="Genomic_DNA"/>
</dbReference>
<dbReference type="Pfam" id="PF11104">
    <property type="entry name" value="PilM_2"/>
    <property type="match status" value="1"/>
</dbReference>
<dbReference type="Gene3D" id="3.30.1490.300">
    <property type="match status" value="1"/>
</dbReference>
<protein>
    <submittedName>
        <fullName evidence="2">Tfp pilus assembly protein, ATPase PilM</fullName>
    </submittedName>
</protein>
<dbReference type="STRING" id="466.Lmac_1772"/>
<gene>
    <name evidence="2" type="primary">pilM</name>
    <name evidence="2" type="ORF">Lmac_1772</name>
</gene>
<dbReference type="InterPro" id="IPR003494">
    <property type="entry name" value="SHS2_FtsA"/>
</dbReference>
<dbReference type="InterPro" id="IPR043129">
    <property type="entry name" value="ATPase_NBD"/>
</dbReference>
<dbReference type="RefSeq" id="WP_058452521.1">
    <property type="nucleotide sequence ID" value="NZ_CAAAIB010000004.1"/>
</dbReference>
<dbReference type="NCBIfam" id="TIGR01175">
    <property type="entry name" value="pilM"/>
    <property type="match status" value="1"/>
</dbReference>
<name>A0A0W0W161_9GAMM</name>
<dbReference type="AlphaFoldDB" id="A0A0W0W161"/>
<organism evidence="2 3">
    <name type="scientific">Legionella maceachernii</name>
    <dbReference type="NCBI Taxonomy" id="466"/>
    <lineage>
        <taxon>Bacteria</taxon>
        <taxon>Pseudomonadati</taxon>
        <taxon>Pseudomonadota</taxon>
        <taxon>Gammaproteobacteria</taxon>
        <taxon>Legionellales</taxon>
        <taxon>Legionellaceae</taxon>
        <taxon>Legionella</taxon>
    </lineage>
</organism>
<evidence type="ECO:0000259" key="1">
    <source>
        <dbReference type="SMART" id="SM00842"/>
    </source>
</evidence>
<dbReference type="InterPro" id="IPR050696">
    <property type="entry name" value="FtsA/MreB"/>
</dbReference>
<dbReference type="PIRSF" id="PIRSF019169">
    <property type="entry name" value="PilM"/>
    <property type="match status" value="1"/>
</dbReference>
<dbReference type="PANTHER" id="PTHR32432:SF3">
    <property type="entry name" value="ETHANOLAMINE UTILIZATION PROTEIN EUTJ"/>
    <property type="match status" value="1"/>
</dbReference>
<dbReference type="OrthoDB" id="9773403at2"/>
<dbReference type="PANTHER" id="PTHR32432">
    <property type="entry name" value="CELL DIVISION PROTEIN FTSA-RELATED"/>
    <property type="match status" value="1"/>
</dbReference>
<proteinExistence type="predicted"/>
<dbReference type="PATRIC" id="fig|466.6.peg.1862"/>
<dbReference type="InterPro" id="IPR005883">
    <property type="entry name" value="PilM"/>
</dbReference>
<keyword evidence="3" id="KW-1185">Reference proteome</keyword>
<dbReference type="Proteomes" id="UP000054908">
    <property type="component" value="Unassembled WGS sequence"/>
</dbReference>
<accession>A0A0W0W161</accession>
<sequence length="344" mass="38416">MFKRFKSKTRSVLGMDIGPTSINMLELSFQGETLCVETCGYKPLPPNVVEAGGIIDSDTLSLTIKTLLSEMNPTTRHVALAVPDSMIMSKTIQFVNNLTDLELEELAFHEAKKLLMFSSEAIFVDFVVLGDSEIVGMVNVLLVISKSEPILKRIEAIKSAGLEVILVDIESYAMARALNYINRSSFEKVIMVVDISYPFMRLCIVTNGRVIYTRDEKIDIAPLLETLTEQEKKFVAEQSFLSNQEIMSKSWRLFSDLALLHLKRNIQLFLANGHYGAIHLIYVAGEGIELNKLAQYVEAELNISTLVINLLNHANIPNTPKGEKFSLSSSFLVSFGLAIRQMPC</sequence>
<evidence type="ECO:0000313" key="2">
    <source>
        <dbReference type="EMBL" id="KTD26001.1"/>
    </source>
</evidence>
<feature type="domain" description="SHS2" evidence="1">
    <location>
        <begin position="12"/>
        <end position="178"/>
    </location>
</feature>
<evidence type="ECO:0000313" key="3">
    <source>
        <dbReference type="Proteomes" id="UP000054908"/>
    </source>
</evidence>
<comment type="caution">
    <text evidence="2">The sequence shown here is derived from an EMBL/GenBank/DDBJ whole genome shotgun (WGS) entry which is preliminary data.</text>
</comment>
<dbReference type="GO" id="GO:0051301">
    <property type="term" value="P:cell division"/>
    <property type="evidence" value="ECO:0007669"/>
    <property type="project" value="InterPro"/>
</dbReference>